<evidence type="ECO:0008006" key="3">
    <source>
        <dbReference type="Google" id="ProtNLM"/>
    </source>
</evidence>
<dbReference type="GO" id="GO:0005975">
    <property type="term" value="P:carbohydrate metabolic process"/>
    <property type="evidence" value="ECO:0007669"/>
    <property type="project" value="InterPro"/>
</dbReference>
<organism evidence="1 2">
    <name type="scientific">Acidiphilium cryptum (strain JF-5)</name>
    <dbReference type="NCBI Taxonomy" id="349163"/>
    <lineage>
        <taxon>Bacteria</taxon>
        <taxon>Pseudomonadati</taxon>
        <taxon>Pseudomonadota</taxon>
        <taxon>Alphaproteobacteria</taxon>
        <taxon>Acetobacterales</taxon>
        <taxon>Acidocellaceae</taxon>
        <taxon>Acidiphilium</taxon>
    </lineage>
</organism>
<dbReference type="SUPFAM" id="SSF88713">
    <property type="entry name" value="Glycoside hydrolase/deacetylase"/>
    <property type="match status" value="1"/>
</dbReference>
<evidence type="ECO:0000313" key="1">
    <source>
        <dbReference type="EMBL" id="ABQ31005.1"/>
    </source>
</evidence>
<dbReference type="eggNOG" id="COG0726">
    <property type="taxonomic scope" value="Bacteria"/>
</dbReference>
<dbReference type="STRING" id="349163.Acry_1802"/>
<name>A5FZH3_ACICJ</name>
<proteinExistence type="predicted"/>
<dbReference type="AlphaFoldDB" id="A5FZH3"/>
<dbReference type="Proteomes" id="UP000000245">
    <property type="component" value="Chromosome"/>
</dbReference>
<dbReference type="CDD" id="cd10935">
    <property type="entry name" value="CE4_WalW"/>
    <property type="match status" value="1"/>
</dbReference>
<sequence>MPELISDLFIAPVPARLREPTPVATVIIDTEEDFDWLTPVEGTPFDTAYLHHLDQLSPILRAYGAVPTLLLTYPVLENPKIVTQLRRMAERGDCALGLQLHAWITPPFAGQPRSDLSFASNLDSEIEAQKLENLHEKFVDCFAMPPTVFRSGRYGLGPHTARLISKLGVSIDTSLAPRTSMAGEGGLDYSAIDFEPFWFGDDRKLLELPLCRSVIGWGRAFGRAAYRWINQPGRRRQILGAALARLGCAERVTLSPEGNGAGAARRLTDALLAREQRIFPLSFHSSSIWPGRNPYVRSRRDLHHFYDDLSAMLTDLADRTGCRFVRTDAIPGLLAPAGPQPMTAAR</sequence>
<reference evidence="1 2" key="1">
    <citation type="submission" date="2007-05" db="EMBL/GenBank/DDBJ databases">
        <title>Complete sequence of chromosome of Acidiphilium cryptum JF-5.</title>
        <authorList>
            <consortium name="US DOE Joint Genome Institute"/>
            <person name="Copeland A."/>
            <person name="Lucas S."/>
            <person name="Lapidus A."/>
            <person name="Barry K."/>
            <person name="Detter J.C."/>
            <person name="Glavina del Rio T."/>
            <person name="Hammon N."/>
            <person name="Israni S."/>
            <person name="Dalin E."/>
            <person name="Tice H."/>
            <person name="Pitluck S."/>
            <person name="Sims D."/>
            <person name="Brettin T."/>
            <person name="Bruce D."/>
            <person name="Han C."/>
            <person name="Schmutz J."/>
            <person name="Larimer F."/>
            <person name="Land M."/>
            <person name="Hauser L."/>
            <person name="Kyrpides N."/>
            <person name="Kim E."/>
            <person name="Magnuson T."/>
            <person name="Richardson P."/>
        </authorList>
    </citation>
    <scope>NUCLEOTIDE SEQUENCE [LARGE SCALE GENOMIC DNA]</scope>
    <source>
        <strain evidence="1 2">JF-5</strain>
    </source>
</reference>
<dbReference type="Gene3D" id="3.20.20.370">
    <property type="entry name" value="Glycoside hydrolase/deacetylase"/>
    <property type="match status" value="1"/>
</dbReference>
<dbReference type="KEGG" id="acr:Acry_1802"/>
<protein>
    <recommendedName>
        <fullName evidence="3">WalW protein</fullName>
    </recommendedName>
</protein>
<dbReference type="InterPro" id="IPR011330">
    <property type="entry name" value="Glyco_hydro/deAcase_b/a-brl"/>
</dbReference>
<accession>A5FZH3</accession>
<dbReference type="EMBL" id="CP000697">
    <property type="protein sequence ID" value="ABQ31005.1"/>
    <property type="molecule type" value="Genomic_DNA"/>
</dbReference>
<keyword evidence="2" id="KW-1185">Reference proteome</keyword>
<evidence type="ECO:0000313" key="2">
    <source>
        <dbReference type="Proteomes" id="UP000000245"/>
    </source>
</evidence>
<dbReference type="RefSeq" id="WP_011942501.1">
    <property type="nucleotide sequence ID" value="NC_009484.1"/>
</dbReference>
<dbReference type="HOGENOM" id="CLU_067768_0_0_5"/>
<gene>
    <name evidence="1" type="ordered locus">Acry_1802</name>
</gene>